<proteinExistence type="predicted"/>
<evidence type="ECO:0000313" key="2">
    <source>
        <dbReference type="Proteomes" id="UP001157161"/>
    </source>
</evidence>
<sequence>MLADRLLPRAVTLALLWPELQGPRTGMLLFGDDEPHTLGAAPLLPATADWDVVATWGLVPAPGDPQGLPPGVAARAAEAGEACVLQHRDGRTSVLVPDVMPFGSDLEPGVLVRWRSHDAAGVRAPVGSPGEARLALHEAMTHAIDELTALDVARERPELREAFLDLTGTPDSRTQALTYALDDRRAELLVRAFRLLEIVRLASQDEGAAVTATTMGARGAVLLDLARAARTAVGVATAQRT</sequence>
<accession>A0AA37UHT4</accession>
<keyword evidence="2" id="KW-1185">Reference proteome</keyword>
<reference evidence="1" key="2">
    <citation type="submission" date="2023-02" db="EMBL/GenBank/DDBJ databases">
        <authorList>
            <person name="Sun Q."/>
            <person name="Mori K."/>
        </authorList>
    </citation>
    <scope>NUCLEOTIDE SEQUENCE</scope>
    <source>
        <strain evidence="1">NBRC 112290</strain>
    </source>
</reference>
<dbReference type="EMBL" id="BSUM01000001">
    <property type="protein sequence ID" value="GMA31053.1"/>
    <property type="molecule type" value="Genomic_DNA"/>
</dbReference>
<reference evidence="1" key="1">
    <citation type="journal article" date="2014" name="Int. J. Syst. Evol. Microbiol.">
        <title>Complete genome sequence of Corynebacterium casei LMG S-19264T (=DSM 44701T), isolated from a smear-ripened cheese.</title>
        <authorList>
            <consortium name="US DOE Joint Genome Institute (JGI-PGF)"/>
            <person name="Walter F."/>
            <person name="Albersmeier A."/>
            <person name="Kalinowski J."/>
            <person name="Ruckert C."/>
        </authorList>
    </citation>
    <scope>NUCLEOTIDE SEQUENCE</scope>
    <source>
        <strain evidence="1">NBRC 112290</strain>
    </source>
</reference>
<dbReference type="AlphaFoldDB" id="A0AA37UHT4"/>
<dbReference type="Proteomes" id="UP001157161">
    <property type="component" value="Unassembled WGS sequence"/>
</dbReference>
<dbReference type="RefSeq" id="WP_284249902.1">
    <property type="nucleotide sequence ID" value="NZ_BSUM01000001.1"/>
</dbReference>
<gene>
    <name evidence="1" type="ORF">GCM10025875_10450</name>
</gene>
<comment type="caution">
    <text evidence="1">The sequence shown here is derived from an EMBL/GenBank/DDBJ whole genome shotgun (WGS) entry which is preliminary data.</text>
</comment>
<protein>
    <submittedName>
        <fullName evidence="1">Uncharacterized protein</fullName>
    </submittedName>
</protein>
<name>A0AA37UHT4_9MICO</name>
<evidence type="ECO:0000313" key="1">
    <source>
        <dbReference type="EMBL" id="GMA31053.1"/>
    </source>
</evidence>
<organism evidence="1 2">
    <name type="scientific">Litorihabitans aurantiacus</name>
    <dbReference type="NCBI Taxonomy" id="1930061"/>
    <lineage>
        <taxon>Bacteria</taxon>
        <taxon>Bacillati</taxon>
        <taxon>Actinomycetota</taxon>
        <taxon>Actinomycetes</taxon>
        <taxon>Micrococcales</taxon>
        <taxon>Beutenbergiaceae</taxon>
        <taxon>Litorihabitans</taxon>
    </lineage>
</organism>